<organism evidence="2 3">
    <name type="scientific">Mesorhizobium australicum</name>
    <dbReference type="NCBI Taxonomy" id="536018"/>
    <lineage>
        <taxon>Bacteria</taxon>
        <taxon>Pseudomonadati</taxon>
        <taxon>Pseudomonadota</taxon>
        <taxon>Alphaproteobacteria</taxon>
        <taxon>Hyphomicrobiales</taxon>
        <taxon>Phyllobacteriaceae</taxon>
        <taxon>Mesorhizobium</taxon>
    </lineage>
</organism>
<dbReference type="OrthoDB" id="8894819at2"/>
<evidence type="ECO:0000259" key="1">
    <source>
        <dbReference type="PROSITE" id="PS51186"/>
    </source>
</evidence>
<dbReference type="RefSeq" id="WP_085465063.1">
    <property type="nucleotide sequence ID" value="NZ_FXBL01000004.1"/>
</dbReference>
<name>A0A1X7P3P0_9HYPH</name>
<dbReference type="PROSITE" id="PS51186">
    <property type="entry name" value="GNAT"/>
    <property type="match status" value="1"/>
</dbReference>
<dbReference type="InterPro" id="IPR000182">
    <property type="entry name" value="GNAT_dom"/>
</dbReference>
<feature type="domain" description="N-acetyltransferase" evidence="1">
    <location>
        <begin position="4"/>
        <end position="192"/>
    </location>
</feature>
<dbReference type="CDD" id="cd04301">
    <property type="entry name" value="NAT_SF"/>
    <property type="match status" value="1"/>
</dbReference>
<evidence type="ECO:0000313" key="2">
    <source>
        <dbReference type="EMBL" id="SMH45441.1"/>
    </source>
</evidence>
<accession>A0A1X7P3P0</accession>
<dbReference type="Pfam" id="PF00583">
    <property type="entry name" value="Acetyltransf_1"/>
    <property type="match status" value="1"/>
</dbReference>
<reference evidence="2 3" key="1">
    <citation type="submission" date="2017-04" db="EMBL/GenBank/DDBJ databases">
        <authorList>
            <person name="Afonso C.L."/>
            <person name="Miller P.J."/>
            <person name="Scott M.A."/>
            <person name="Spackman E."/>
            <person name="Goraichik I."/>
            <person name="Dimitrov K.M."/>
            <person name="Suarez D.L."/>
            <person name="Swayne D.E."/>
        </authorList>
    </citation>
    <scope>NUCLEOTIDE SEQUENCE [LARGE SCALE GENOMIC DNA]</scope>
    <source>
        <strain evidence="2 3">B5P</strain>
    </source>
</reference>
<dbReference type="AlphaFoldDB" id="A0A1X7P3P0"/>
<evidence type="ECO:0000313" key="3">
    <source>
        <dbReference type="Proteomes" id="UP000193083"/>
    </source>
</evidence>
<dbReference type="InterPro" id="IPR016181">
    <property type="entry name" value="Acyl_CoA_acyltransferase"/>
</dbReference>
<proteinExistence type="predicted"/>
<dbReference type="SUPFAM" id="SSF55729">
    <property type="entry name" value="Acyl-CoA N-acyltransferases (Nat)"/>
    <property type="match status" value="1"/>
</dbReference>
<protein>
    <submittedName>
        <fullName evidence="2">Acetyltransferase (GNAT) family protein</fullName>
    </submittedName>
</protein>
<gene>
    <name evidence="2" type="ORF">SAMN02982922_3208</name>
</gene>
<dbReference type="Proteomes" id="UP000193083">
    <property type="component" value="Unassembled WGS sequence"/>
</dbReference>
<keyword evidence="3" id="KW-1185">Reference proteome</keyword>
<dbReference type="Gene3D" id="3.40.630.30">
    <property type="match status" value="1"/>
</dbReference>
<dbReference type="EMBL" id="FXBL01000004">
    <property type="protein sequence ID" value="SMH45441.1"/>
    <property type="molecule type" value="Genomic_DNA"/>
</dbReference>
<sequence length="192" mass="21197">MTADDILPLTPERWPDFEDLFGKQGACYGCWCTYFRLPPAARRQNDGQRNKDHIHDRIMAGPPPGLLAYAEGRAVGWMQIGPRADVPEWNNARRVSAPLEPSDMADPAVWAISCFFLRASARGRGLSHRLVEAGLRHAAAHGARVVEACPIDHSKDSRSVGLFVGSTRVFEKAGFACVATRKAGRPLMRFDL</sequence>
<dbReference type="GO" id="GO:0016747">
    <property type="term" value="F:acyltransferase activity, transferring groups other than amino-acyl groups"/>
    <property type="evidence" value="ECO:0007669"/>
    <property type="project" value="InterPro"/>
</dbReference>
<keyword evidence="2" id="KW-0808">Transferase</keyword>